<proteinExistence type="inferred from homology"/>
<keyword evidence="1" id="KW-0067">ATP-binding</keyword>
<gene>
    <name evidence="4" type="ORF">WJX84_008381</name>
</gene>
<dbReference type="EC" id="5.6.2.3" evidence="1"/>
<keyword evidence="1" id="KW-0233">DNA recombination</keyword>
<evidence type="ECO:0000313" key="5">
    <source>
        <dbReference type="Proteomes" id="UP001485043"/>
    </source>
</evidence>
<feature type="domain" description="AAA+ ATPase" evidence="3">
    <location>
        <begin position="18"/>
        <end position="166"/>
    </location>
</feature>
<keyword evidence="1" id="KW-0547">Nucleotide-binding</keyword>
<keyword evidence="1" id="KW-0378">Hydrolase</keyword>
<feature type="compositionally biased region" description="Low complexity" evidence="2">
    <location>
        <begin position="284"/>
        <end position="304"/>
    </location>
</feature>
<dbReference type="GO" id="GO:0005524">
    <property type="term" value="F:ATP binding"/>
    <property type="evidence" value="ECO:0007669"/>
    <property type="project" value="UniProtKB-KW"/>
</dbReference>
<evidence type="ECO:0000259" key="3">
    <source>
        <dbReference type="SMART" id="SM00382"/>
    </source>
</evidence>
<sequence>MDTPLDEGQQRAKQDILSGCNVLITGPAGTGKSTLMKNVMHSLEQRRIKIGLTAMTGCAAEGINGVTVHSLIGIGVPNLIGDFRRMFGKKEQLRALDVIIIDEVSMMSGEFFQHLEETLRLVRSTRDSPQWQQPPFGGIQVVLCRINRDRLNALPYERHLYHKSDRVVPDERAQPAEHPRLARLLWNSSWWREMRVSEAIELRYDAQGFVAAESMRQPLREQLELMERADRLGLHSYTYGDPGPLAANDLIENSLLAPTQSGPADVQPSLDQQSDVALHGTGGAAHDQAGHPAAAADLGGAADGSPEDPNLVLELSQADICMLAGSQECSGPPWVLNKVTCGSLQPKKPEPPPSFQGRPPLPEHRPQCIEDASKPTEGHDELRQKVLRLQAQLSALEHFSRQNPTARLPKVKFKSCDRIVTILPHPYEHDERYIGRCMRIQLPLGLAWAITVHKSQGMTLDYMHAQLEGAFSPGQVYVALSRAQSWQGLQISGLSSTGVLVDERVKQFYAGCFPAP</sequence>
<protein>
    <recommendedName>
        <fullName evidence="1">ATP-dependent DNA helicase</fullName>
        <ecNumber evidence="1">5.6.2.3</ecNumber>
    </recommendedName>
</protein>
<dbReference type="InterPro" id="IPR010285">
    <property type="entry name" value="DNA_helicase_pif1-like_DEAD"/>
</dbReference>
<keyword evidence="1" id="KW-0234">DNA repair</keyword>
<evidence type="ECO:0000313" key="4">
    <source>
        <dbReference type="EMBL" id="KAK9868712.1"/>
    </source>
</evidence>
<dbReference type="GO" id="GO:0006310">
    <property type="term" value="P:DNA recombination"/>
    <property type="evidence" value="ECO:0007669"/>
    <property type="project" value="UniProtKB-KW"/>
</dbReference>
<comment type="catalytic activity">
    <reaction evidence="1">
        <text>ATP + H2O = ADP + phosphate + H(+)</text>
        <dbReference type="Rhea" id="RHEA:13065"/>
        <dbReference type="ChEBI" id="CHEBI:15377"/>
        <dbReference type="ChEBI" id="CHEBI:15378"/>
        <dbReference type="ChEBI" id="CHEBI:30616"/>
        <dbReference type="ChEBI" id="CHEBI:43474"/>
        <dbReference type="ChEBI" id="CHEBI:456216"/>
        <dbReference type="EC" id="5.6.2.3"/>
    </reaction>
</comment>
<dbReference type="InterPro" id="IPR027417">
    <property type="entry name" value="P-loop_NTPase"/>
</dbReference>
<dbReference type="AlphaFoldDB" id="A0AAW1TKH8"/>
<keyword evidence="5" id="KW-1185">Reference proteome</keyword>
<feature type="compositionally biased region" description="Basic and acidic residues" evidence="2">
    <location>
        <begin position="361"/>
        <end position="377"/>
    </location>
</feature>
<keyword evidence="1" id="KW-0227">DNA damage</keyword>
<dbReference type="InterPro" id="IPR003593">
    <property type="entry name" value="AAA+_ATPase"/>
</dbReference>
<reference evidence="4 5" key="1">
    <citation type="journal article" date="2024" name="Nat. Commun.">
        <title>Phylogenomics reveals the evolutionary origins of lichenization in chlorophyte algae.</title>
        <authorList>
            <person name="Puginier C."/>
            <person name="Libourel C."/>
            <person name="Otte J."/>
            <person name="Skaloud P."/>
            <person name="Haon M."/>
            <person name="Grisel S."/>
            <person name="Petersen M."/>
            <person name="Berrin J.G."/>
            <person name="Delaux P.M."/>
            <person name="Dal Grande F."/>
            <person name="Keller J."/>
        </authorList>
    </citation>
    <scope>NUCLEOTIDE SEQUENCE [LARGE SCALE GENOMIC DNA]</scope>
    <source>
        <strain evidence="4 5">SAG 2523</strain>
    </source>
</reference>
<dbReference type="GO" id="GO:0016787">
    <property type="term" value="F:hydrolase activity"/>
    <property type="evidence" value="ECO:0007669"/>
    <property type="project" value="UniProtKB-KW"/>
</dbReference>
<keyword evidence="1" id="KW-0347">Helicase</keyword>
<dbReference type="SUPFAM" id="SSF52540">
    <property type="entry name" value="P-loop containing nucleoside triphosphate hydrolases"/>
    <property type="match status" value="2"/>
</dbReference>
<dbReference type="InterPro" id="IPR051055">
    <property type="entry name" value="PIF1_helicase"/>
</dbReference>
<accession>A0AAW1TKH8</accession>
<dbReference type="PANTHER" id="PTHR47642">
    <property type="entry name" value="ATP-DEPENDENT DNA HELICASE"/>
    <property type="match status" value="1"/>
</dbReference>
<dbReference type="PANTHER" id="PTHR47642:SF5">
    <property type="entry name" value="ATP-DEPENDENT DNA HELICASE"/>
    <property type="match status" value="1"/>
</dbReference>
<dbReference type="GO" id="GO:0000723">
    <property type="term" value="P:telomere maintenance"/>
    <property type="evidence" value="ECO:0007669"/>
    <property type="project" value="InterPro"/>
</dbReference>
<name>A0AAW1TKH8_9CHLO</name>
<dbReference type="SMART" id="SM00382">
    <property type="entry name" value="AAA"/>
    <property type="match status" value="1"/>
</dbReference>
<dbReference type="GO" id="GO:0006281">
    <property type="term" value="P:DNA repair"/>
    <property type="evidence" value="ECO:0007669"/>
    <property type="project" value="UniProtKB-KW"/>
</dbReference>
<evidence type="ECO:0000256" key="2">
    <source>
        <dbReference type="SAM" id="MobiDB-lite"/>
    </source>
</evidence>
<comment type="similarity">
    <text evidence="1">Belongs to the helicase family.</text>
</comment>
<comment type="cofactor">
    <cofactor evidence="1">
        <name>Mg(2+)</name>
        <dbReference type="ChEBI" id="CHEBI:18420"/>
    </cofactor>
</comment>
<dbReference type="EMBL" id="JALJOV010000015">
    <property type="protein sequence ID" value="KAK9868712.1"/>
    <property type="molecule type" value="Genomic_DNA"/>
</dbReference>
<evidence type="ECO:0000256" key="1">
    <source>
        <dbReference type="RuleBase" id="RU363044"/>
    </source>
</evidence>
<organism evidence="4 5">
    <name type="scientific">Apatococcus fuscideae</name>
    <dbReference type="NCBI Taxonomy" id="2026836"/>
    <lineage>
        <taxon>Eukaryota</taxon>
        <taxon>Viridiplantae</taxon>
        <taxon>Chlorophyta</taxon>
        <taxon>core chlorophytes</taxon>
        <taxon>Trebouxiophyceae</taxon>
        <taxon>Chlorellales</taxon>
        <taxon>Chlorellaceae</taxon>
        <taxon>Apatococcus</taxon>
    </lineage>
</organism>
<dbReference type="Proteomes" id="UP001485043">
    <property type="component" value="Unassembled WGS sequence"/>
</dbReference>
<feature type="region of interest" description="Disordered" evidence="2">
    <location>
        <begin position="345"/>
        <end position="377"/>
    </location>
</feature>
<dbReference type="Gene3D" id="3.40.50.300">
    <property type="entry name" value="P-loop containing nucleotide triphosphate hydrolases"/>
    <property type="match status" value="1"/>
</dbReference>
<feature type="region of interest" description="Disordered" evidence="2">
    <location>
        <begin position="277"/>
        <end position="309"/>
    </location>
</feature>
<comment type="caution">
    <text evidence="4">The sequence shown here is derived from an EMBL/GenBank/DDBJ whole genome shotgun (WGS) entry which is preliminary data.</text>
</comment>
<dbReference type="Pfam" id="PF05970">
    <property type="entry name" value="PIF1"/>
    <property type="match status" value="1"/>
</dbReference>
<dbReference type="GO" id="GO:0043139">
    <property type="term" value="F:5'-3' DNA helicase activity"/>
    <property type="evidence" value="ECO:0007669"/>
    <property type="project" value="UniProtKB-EC"/>
</dbReference>